<protein>
    <recommendedName>
        <fullName evidence="4">Secreted protein</fullName>
    </recommendedName>
</protein>
<keyword evidence="3" id="KW-1185">Reference proteome</keyword>
<keyword evidence="1" id="KW-0732">Signal</keyword>
<evidence type="ECO:0008006" key="4">
    <source>
        <dbReference type="Google" id="ProtNLM"/>
    </source>
</evidence>
<name>A0A6B3LD13_9BACT</name>
<sequence length="342" mass="37725">MRIPSILVGFAALTHLTVGAEEPAAPAEAHVIEVARPYVEGDAFYEDTTLRINQHAIEATEAGESTTTTNAAHIRFIGDQLVTKVTPGGIPSSLLIRIERLEVSSFDNGKKAEQPDTLLEKGSWVIAESVGGEVAFTNTDGTKFENAQATNILDELIGLRDEDPALPLTTTLALGPEHPRRPGESWKLDPAANAKAMSSRKYPLTPDDIAGYATYMGKVESHGRPCDRLSYTYSIDTTRHQNMKMERFDRVSYHRIITLDLPEDPNLKENHFTMSRWVRYDQSNPAPESPTAPATSSLVYEMLYQTDVLEIEGEQLEILRAKHAELQAKEAAEAPAQAKEPT</sequence>
<dbReference type="EMBL" id="CP066776">
    <property type="protein sequence ID" value="QQL44727.1"/>
    <property type="molecule type" value="Genomic_DNA"/>
</dbReference>
<feature type="chain" id="PRO_5035317299" description="Secreted protein" evidence="1">
    <location>
        <begin position="21"/>
        <end position="342"/>
    </location>
</feature>
<dbReference type="AlphaFoldDB" id="A0A6B3LD13"/>
<reference evidence="2 3" key="1">
    <citation type="submission" date="2020-12" db="EMBL/GenBank/DDBJ databases">
        <title>Sulforoseuscoccus oceanibium gen. nov., sp. nov., a representative of the phylum Verrucomicrobia with special cytoplasmic membrane, and proposal of Sulforoseuscoccusaceae fam. nov.</title>
        <authorList>
            <person name="Xi F."/>
        </authorList>
    </citation>
    <scope>NUCLEOTIDE SEQUENCE [LARGE SCALE GENOMIC DNA]</scope>
    <source>
        <strain evidence="2 3">T37</strain>
    </source>
</reference>
<dbReference type="KEGG" id="soa:G3M56_012720"/>
<organism evidence="2 3">
    <name type="scientific">Sulfuriroseicoccus oceanibius</name>
    <dbReference type="NCBI Taxonomy" id="2707525"/>
    <lineage>
        <taxon>Bacteria</taxon>
        <taxon>Pseudomonadati</taxon>
        <taxon>Verrucomicrobiota</taxon>
        <taxon>Verrucomicrobiia</taxon>
        <taxon>Verrucomicrobiales</taxon>
        <taxon>Verrucomicrobiaceae</taxon>
        <taxon>Sulfuriroseicoccus</taxon>
    </lineage>
</organism>
<evidence type="ECO:0000313" key="2">
    <source>
        <dbReference type="EMBL" id="QQL44727.1"/>
    </source>
</evidence>
<proteinExistence type="predicted"/>
<evidence type="ECO:0000256" key="1">
    <source>
        <dbReference type="SAM" id="SignalP"/>
    </source>
</evidence>
<dbReference type="Proteomes" id="UP000475117">
    <property type="component" value="Chromosome"/>
</dbReference>
<accession>A0A6B3LD13</accession>
<feature type="signal peptide" evidence="1">
    <location>
        <begin position="1"/>
        <end position="20"/>
    </location>
</feature>
<evidence type="ECO:0000313" key="3">
    <source>
        <dbReference type="Proteomes" id="UP000475117"/>
    </source>
</evidence>
<gene>
    <name evidence="2" type="ORF">G3M56_012720</name>
</gene>
<dbReference type="RefSeq" id="WP_164365129.1">
    <property type="nucleotide sequence ID" value="NZ_CP066776.1"/>
</dbReference>